<sequence>MIYKTLMKLNLIKKTPTIGLALGGGGPKGLAHIGVIKKLLEQNIPIDYISGTSAGSIVGAFYAATKDIQKVEDYIVKKNWWDMISLITDPSLGGGILQGKRIQSFIEGFLGKNLNFKNLLIPFESVAVDLATGRAVSLQNGSVTQAVLASCAVPMLLNPVFIDGKTLVDGGVTNPVPVETARKMGSDIVIGVNLNNHYSFELLDRLNFLSVARHSFSIMMHNIADYEIQKADIAVIPKVDDIHWKTLLQTKNKLEGIHAGEQAMEEEITSLKIIIKSKLPFIPVLLEKLKKIFK</sequence>
<feature type="active site" description="Proton acceptor" evidence="4">
    <location>
        <position position="169"/>
    </location>
</feature>
<dbReference type="Gene3D" id="3.40.1090.10">
    <property type="entry name" value="Cytosolic phospholipase A2 catalytic domain"/>
    <property type="match status" value="2"/>
</dbReference>
<evidence type="ECO:0000256" key="4">
    <source>
        <dbReference type="PROSITE-ProRule" id="PRU01161"/>
    </source>
</evidence>
<keyword evidence="1 4" id="KW-0378">Hydrolase</keyword>
<accession>A0A1F7L013</accession>
<dbReference type="PANTHER" id="PTHR14226">
    <property type="entry name" value="NEUROPATHY TARGET ESTERASE/SWISS CHEESE D.MELANOGASTER"/>
    <property type="match status" value="1"/>
</dbReference>
<evidence type="ECO:0000313" key="7">
    <source>
        <dbReference type="Proteomes" id="UP000177050"/>
    </source>
</evidence>
<dbReference type="SUPFAM" id="SSF52151">
    <property type="entry name" value="FabD/lysophospholipase-like"/>
    <property type="match status" value="1"/>
</dbReference>
<dbReference type="InterPro" id="IPR050301">
    <property type="entry name" value="NTE"/>
</dbReference>
<dbReference type="PROSITE" id="PS51635">
    <property type="entry name" value="PNPLA"/>
    <property type="match status" value="1"/>
</dbReference>
<organism evidence="6 7">
    <name type="scientific">Candidatus Roizmanbacteria bacterium RIFOXYD1_FULL_38_12</name>
    <dbReference type="NCBI Taxonomy" id="1802093"/>
    <lineage>
        <taxon>Bacteria</taxon>
        <taxon>Candidatus Roizmaniibacteriota</taxon>
    </lineage>
</organism>
<dbReference type="Pfam" id="PF01734">
    <property type="entry name" value="Patatin"/>
    <property type="match status" value="1"/>
</dbReference>
<feature type="short sequence motif" description="GXSXG" evidence="4">
    <location>
        <begin position="51"/>
        <end position="55"/>
    </location>
</feature>
<evidence type="ECO:0000256" key="1">
    <source>
        <dbReference type="ARBA" id="ARBA00022801"/>
    </source>
</evidence>
<dbReference type="GO" id="GO:0016787">
    <property type="term" value="F:hydrolase activity"/>
    <property type="evidence" value="ECO:0007669"/>
    <property type="project" value="UniProtKB-UniRule"/>
</dbReference>
<reference evidence="6 7" key="1">
    <citation type="journal article" date="2016" name="Nat. Commun.">
        <title>Thousands of microbial genomes shed light on interconnected biogeochemical processes in an aquifer system.</title>
        <authorList>
            <person name="Anantharaman K."/>
            <person name="Brown C.T."/>
            <person name="Hug L.A."/>
            <person name="Sharon I."/>
            <person name="Castelle C.J."/>
            <person name="Probst A.J."/>
            <person name="Thomas B.C."/>
            <person name="Singh A."/>
            <person name="Wilkins M.J."/>
            <person name="Karaoz U."/>
            <person name="Brodie E.L."/>
            <person name="Williams K.H."/>
            <person name="Hubbard S.S."/>
            <person name="Banfield J.F."/>
        </authorList>
    </citation>
    <scope>NUCLEOTIDE SEQUENCE [LARGE SCALE GENOMIC DNA]</scope>
</reference>
<name>A0A1F7L013_9BACT</name>
<dbReference type="Proteomes" id="UP000177050">
    <property type="component" value="Unassembled WGS sequence"/>
</dbReference>
<dbReference type="InterPro" id="IPR016035">
    <property type="entry name" value="Acyl_Trfase/lysoPLipase"/>
</dbReference>
<keyword evidence="2 4" id="KW-0442">Lipid degradation</keyword>
<feature type="short sequence motif" description="DGA/G" evidence="4">
    <location>
        <begin position="169"/>
        <end position="171"/>
    </location>
</feature>
<proteinExistence type="predicted"/>
<evidence type="ECO:0000256" key="2">
    <source>
        <dbReference type="ARBA" id="ARBA00022963"/>
    </source>
</evidence>
<evidence type="ECO:0000313" key="6">
    <source>
        <dbReference type="EMBL" id="OGK73469.1"/>
    </source>
</evidence>
<protein>
    <recommendedName>
        <fullName evidence="5">PNPLA domain-containing protein</fullName>
    </recommendedName>
</protein>
<dbReference type="CDD" id="cd07205">
    <property type="entry name" value="Pat_PNPLA6_PNPLA7_NTE1_like"/>
    <property type="match status" value="1"/>
</dbReference>
<dbReference type="InterPro" id="IPR002641">
    <property type="entry name" value="PNPLA_dom"/>
</dbReference>
<feature type="active site" description="Nucleophile" evidence="4">
    <location>
        <position position="53"/>
    </location>
</feature>
<dbReference type="PANTHER" id="PTHR14226:SF76">
    <property type="entry name" value="NTE FAMILY PROTEIN RSSA"/>
    <property type="match status" value="1"/>
</dbReference>
<feature type="domain" description="PNPLA" evidence="5">
    <location>
        <begin position="20"/>
        <end position="182"/>
    </location>
</feature>
<dbReference type="GO" id="GO:0016042">
    <property type="term" value="P:lipid catabolic process"/>
    <property type="evidence" value="ECO:0007669"/>
    <property type="project" value="UniProtKB-UniRule"/>
</dbReference>
<gene>
    <name evidence="6" type="ORF">A3K52_01585</name>
</gene>
<feature type="short sequence motif" description="GXGXXG" evidence="4">
    <location>
        <begin position="24"/>
        <end position="29"/>
    </location>
</feature>
<dbReference type="EMBL" id="MGBR01000001">
    <property type="protein sequence ID" value="OGK73469.1"/>
    <property type="molecule type" value="Genomic_DNA"/>
</dbReference>
<evidence type="ECO:0000259" key="5">
    <source>
        <dbReference type="PROSITE" id="PS51635"/>
    </source>
</evidence>
<keyword evidence="3 4" id="KW-0443">Lipid metabolism</keyword>
<evidence type="ECO:0000256" key="3">
    <source>
        <dbReference type="ARBA" id="ARBA00023098"/>
    </source>
</evidence>
<comment type="caution">
    <text evidence="6">The sequence shown here is derived from an EMBL/GenBank/DDBJ whole genome shotgun (WGS) entry which is preliminary data.</text>
</comment>
<dbReference type="AlphaFoldDB" id="A0A1F7L013"/>